<dbReference type="InterPro" id="IPR013249">
    <property type="entry name" value="RNA_pol_sigma70_r4_t2"/>
</dbReference>
<dbReference type="PANTHER" id="PTHR43133:SF45">
    <property type="entry name" value="RNA POLYMERASE ECF-TYPE SIGMA FACTOR"/>
    <property type="match status" value="1"/>
</dbReference>
<evidence type="ECO:0000313" key="7">
    <source>
        <dbReference type="EMBL" id="AEL27101.1"/>
    </source>
</evidence>
<evidence type="ECO:0000256" key="2">
    <source>
        <dbReference type="ARBA" id="ARBA00023015"/>
    </source>
</evidence>
<keyword evidence="3" id="KW-0731">Sigma factor</keyword>
<dbReference type="Pfam" id="PF04542">
    <property type="entry name" value="Sigma70_r2"/>
    <property type="match status" value="1"/>
</dbReference>
<name>G0IWB3_CYCMS</name>
<dbReference type="InterPro" id="IPR039425">
    <property type="entry name" value="RNA_pol_sigma-70-like"/>
</dbReference>
<evidence type="ECO:0000256" key="3">
    <source>
        <dbReference type="ARBA" id="ARBA00023082"/>
    </source>
</evidence>
<proteinExistence type="inferred from homology"/>
<evidence type="ECO:0000256" key="1">
    <source>
        <dbReference type="ARBA" id="ARBA00010641"/>
    </source>
</evidence>
<evidence type="ECO:0000259" key="5">
    <source>
        <dbReference type="Pfam" id="PF04542"/>
    </source>
</evidence>
<evidence type="ECO:0000313" key="8">
    <source>
        <dbReference type="Proteomes" id="UP000001635"/>
    </source>
</evidence>
<dbReference type="Proteomes" id="UP000001635">
    <property type="component" value="Chromosome"/>
</dbReference>
<dbReference type="GO" id="GO:0003677">
    <property type="term" value="F:DNA binding"/>
    <property type="evidence" value="ECO:0007669"/>
    <property type="project" value="InterPro"/>
</dbReference>
<feature type="domain" description="RNA polymerase sigma-70 region 2" evidence="5">
    <location>
        <begin position="19"/>
        <end position="82"/>
    </location>
</feature>
<dbReference type="PANTHER" id="PTHR43133">
    <property type="entry name" value="RNA POLYMERASE ECF-TYPE SIGMA FACTO"/>
    <property type="match status" value="1"/>
</dbReference>
<dbReference type="InterPro" id="IPR007627">
    <property type="entry name" value="RNA_pol_sigma70_r2"/>
</dbReference>
<dbReference type="GO" id="GO:0006352">
    <property type="term" value="P:DNA-templated transcription initiation"/>
    <property type="evidence" value="ECO:0007669"/>
    <property type="project" value="InterPro"/>
</dbReference>
<sequence>MTVSENKLSDSFLQHLADNKGILYKVARTYKRDEEEVKDLIQEITIHVWKAYPGYKPNLKFSTWLYRIALNVAISSYRKESKRAAINTMMDDRFVEIAAPADTAQNENVQQLYALIGEFKHFDRALMLLYLEEKSYAEISSIMGITVSNVATKLNRLKNILKEKFTSLNQK</sequence>
<dbReference type="Gene3D" id="1.10.10.10">
    <property type="entry name" value="Winged helix-like DNA-binding domain superfamily/Winged helix DNA-binding domain"/>
    <property type="match status" value="1"/>
</dbReference>
<keyword evidence="2" id="KW-0805">Transcription regulation</keyword>
<organism evidence="7 8">
    <name type="scientific">Cyclobacterium marinum (strain ATCC 25205 / DSM 745 / LMG 13164 / NCIMB 1802)</name>
    <name type="common">Flectobacillus marinus</name>
    <dbReference type="NCBI Taxonomy" id="880070"/>
    <lineage>
        <taxon>Bacteria</taxon>
        <taxon>Pseudomonadati</taxon>
        <taxon>Bacteroidota</taxon>
        <taxon>Cytophagia</taxon>
        <taxon>Cytophagales</taxon>
        <taxon>Cyclobacteriaceae</taxon>
        <taxon>Cyclobacterium</taxon>
    </lineage>
</organism>
<dbReference type="EMBL" id="CP002955">
    <property type="protein sequence ID" value="AEL27101.1"/>
    <property type="molecule type" value="Genomic_DNA"/>
</dbReference>
<dbReference type="AlphaFoldDB" id="G0IWB3"/>
<dbReference type="InterPro" id="IPR014284">
    <property type="entry name" value="RNA_pol_sigma-70_dom"/>
</dbReference>
<protein>
    <submittedName>
        <fullName evidence="7">RNA polymerase, sigma-24 subunit, ECF subfamily</fullName>
    </submittedName>
</protein>
<evidence type="ECO:0000259" key="6">
    <source>
        <dbReference type="Pfam" id="PF08281"/>
    </source>
</evidence>
<dbReference type="InterPro" id="IPR036388">
    <property type="entry name" value="WH-like_DNA-bd_sf"/>
</dbReference>
<comment type="similarity">
    <text evidence="1">Belongs to the sigma-70 factor family. ECF subfamily.</text>
</comment>
<feature type="domain" description="RNA polymerase sigma factor 70 region 4 type 2" evidence="6">
    <location>
        <begin position="125"/>
        <end position="157"/>
    </location>
</feature>
<dbReference type="Pfam" id="PF08281">
    <property type="entry name" value="Sigma70_r4_2"/>
    <property type="match status" value="1"/>
</dbReference>
<reference evidence="8" key="1">
    <citation type="submission" date="2011-07" db="EMBL/GenBank/DDBJ databases">
        <title>The complete genome of Cyclobacterium marinum DSM 745.</title>
        <authorList>
            <person name="Lucas S."/>
            <person name="Han J."/>
            <person name="Lapidus A."/>
            <person name="Bruce D."/>
            <person name="Goodwin L."/>
            <person name="Pitluck S."/>
            <person name="Peters L."/>
            <person name="Kyrpides N."/>
            <person name="Mavromatis K."/>
            <person name="Ivanova N."/>
            <person name="Ovchinnikova G."/>
            <person name="Chertkov O."/>
            <person name="Detter J.C."/>
            <person name="Tapia R."/>
            <person name="Han C."/>
            <person name="Land M."/>
            <person name="Hauser L."/>
            <person name="Markowitz V."/>
            <person name="Cheng J.-F."/>
            <person name="Hugenholtz P."/>
            <person name="Woyke T."/>
            <person name="Wu D."/>
            <person name="Tindall B."/>
            <person name="Schuetze A."/>
            <person name="Brambilla E."/>
            <person name="Klenk H.-P."/>
            <person name="Eisen J.A."/>
        </authorList>
    </citation>
    <scope>NUCLEOTIDE SEQUENCE [LARGE SCALE GENOMIC DNA]</scope>
    <source>
        <strain evidence="8">ATCC 25205 / DSM 745 / LMG 13164 / NCIMB 1802</strain>
    </source>
</reference>
<dbReference type="KEGG" id="cmr:Cycma_3378"/>
<accession>G0IWB3</accession>
<evidence type="ECO:0000256" key="4">
    <source>
        <dbReference type="ARBA" id="ARBA00023163"/>
    </source>
</evidence>
<dbReference type="STRING" id="880070.Cycma_3378"/>
<dbReference type="RefSeq" id="WP_014021391.1">
    <property type="nucleotide sequence ID" value="NC_015914.1"/>
</dbReference>
<dbReference type="SUPFAM" id="SSF88659">
    <property type="entry name" value="Sigma3 and sigma4 domains of RNA polymerase sigma factors"/>
    <property type="match status" value="1"/>
</dbReference>
<gene>
    <name evidence="7" type="ordered locus">Cycma_3378</name>
</gene>
<dbReference type="NCBIfam" id="TIGR02937">
    <property type="entry name" value="sigma70-ECF"/>
    <property type="match status" value="1"/>
</dbReference>
<dbReference type="InterPro" id="IPR013324">
    <property type="entry name" value="RNA_pol_sigma_r3/r4-like"/>
</dbReference>
<dbReference type="SUPFAM" id="SSF88946">
    <property type="entry name" value="Sigma2 domain of RNA polymerase sigma factors"/>
    <property type="match status" value="1"/>
</dbReference>
<dbReference type="InterPro" id="IPR013325">
    <property type="entry name" value="RNA_pol_sigma_r2"/>
</dbReference>
<dbReference type="Gene3D" id="1.10.1740.10">
    <property type="match status" value="1"/>
</dbReference>
<dbReference type="OrthoDB" id="9780326at2"/>
<keyword evidence="8" id="KW-1185">Reference proteome</keyword>
<dbReference type="eggNOG" id="COG1595">
    <property type="taxonomic scope" value="Bacteria"/>
</dbReference>
<keyword evidence="4" id="KW-0804">Transcription</keyword>
<dbReference type="GO" id="GO:0016987">
    <property type="term" value="F:sigma factor activity"/>
    <property type="evidence" value="ECO:0007669"/>
    <property type="project" value="UniProtKB-KW"/>
</dbReference>
<dbReference type="HOGENOM" id="CLU_047691_3_3_10"/>